<dbReference type="Gene3D" id="3.30.450.80">
    <property type="entry name" value="Transcription factor LuxR-like, autoinducer-binding domain"/>
    <property type="match status" value="1"/>
</dbReference>
<evidence type="ECO:0000256" key="3">
    <source>
        <dbReference type="ARBA" id="ARBA00023163"/>
    </source>
</evidence>
<organism evidence="5 6">
    <name type="scientific">Giesbergeria sinuosa</name>
    <dbReference type="NCBI Taxonomy" id="80883"/>
    <lineage>
        <taxon>Bacteria</taxon>
        <taxon>Pseudomonadati</taxon>
        <taxon>Pseudomonadota</taxon>
        <taxon>Betaproteobacteria</taxon>
        <taxon>Burkholderiales</taxon>
        <taxon>Comamonadaceae</taxon>
        <taxon>Giesbergeria</taxon>
    </lineage>
</organism>
<proteinExistence type="predicted"/>
<evidence type="ECO:0000259" key="4">
    <source>
        <dbReference type="PROSITE" id="PS50043"/>
    </source>
</evidence>
<dbReference type="InterPro" id="IPR000792">
    <property type="entry name" value="Tscrpt_reg_LuxR_C"/>
</dbReference>
<dbReference type="Pfam" id="PF00196">
    <property type="entry name" value="GerE"/>
    <property type="match status" value="1"/>
</dbReference>
<keyword evidence="2" id="KW-0238">DNA-binding</keyword>
<keyword evidence="6" id="KW-1185">Reference proteome</keyword>
<evidence type="ECO:0000256" key="1">
    <source>
        <dbReference type="ARBA" id="ARBA00023015"/>
    </source>
</evidence>
<accession>A0ABV9QA95</accession>
<comment type="caution">
    <text evidence="5">The sequence shown here is derived from an EMBL/GenBank/DDBJ whole genome shotgun (WGS) entry which is preliminary data.</text>
</comment>
<dbReference type="Pfam" id="PF03472">
    <property type="entry name" value="Autoind_bind"/>
    <property type="match status" value="1"/>
</dbReference>
<feature type="domain" description="HTH luxR-type" evidence="4">
    <location>
        <begin position="169"/>
        <end position="234"/>
    </location>
</feature>
<protein>
    <submittedName>
        <fullName evidence="5">Autoinducer binding domain-containing protein</fullName>
    </submittedName>
</protein>
<reference evidence="6" key="1">
    <citation type="journal article" date="2019" name="Int. J. Syst. Evol. Microbiol.">
        <title>The Global Catalogue of Microorganisms (GCM) 10K type strain sequencing project: providing services to taxonomists for standard genome sequencing and annotation.</title>
        <authorList>
            <consortium name="The Broad Institute Genomics Platform"/>
            <consortium name="The Broad Institute Genome Sequencing Center for Infectious Disease"/>
            <person name="Wu L."/>
            <person name="Ma J."/>
        </authorList>
    </citation>
    <scope>NUCLEOTIDE SEQUENCE [LARGE SCALE GENOMIC DNA]</scope>
    <source>
        <strain evidence="6">CCUG 49452</strain>
    </source>
</reference>
<dbReference type="PANTHER" id="PTHR44688:SF16">
    <property type="entry name" value="DNA-BINDING TRANSCRIPTIONAL ACTIVATOR DEVR_DOSR"/>
    <property type="match status" value="1"/>
</dbReference>
<dbReference type="PANTHER" id="PTHR44688">
    <property type="entry name" value="DNA-BINDING TRANSCRIPTIONAL ACTIVATOR DEVR_DOSR"/>
    <property type="match status" value="1"/>
</dbReference>
<dbReference type="SMART" id="SM00421">
    <property type="entry name" value="HTH_LUXR"/>
    <property type="match status" value="1"/>
</dbReference>
<keyword evidence="1" id="KW-0805">Transcription regulation</keyword>
<dbReference type="InterPro" id="IPR036693">
    <property type="entry name" value="TF_LuxR_autoind-bd_dom_sf"/>
</dbReference>
<keyword evidence="3" id="KW-0804">Transcription</keyword>
<dbReference type="Gene3D" id="1.10.10.10">
    <property type="entry name" value="Winged helix-like DNA-binding domain superfamily/Winged helix DNA-binding domain"/>
    <property type="match status" value="1"/>
</dbReference>
<evidence type="ECO:0000313" key="6">
    <source>
        <dbReference type="Proteomes" id="UP001596001"/>
    </source>
</evidence>
<evidence type="ECO:0000256" key="2">
    <source>
        <dbReference type="ARBA" id="ARBA00023125"/>
    </source>
</evidence>
<name>A0ABV9QA95_9BURK</name>
<gene>
    <name evidence="5" type="ORF">ACFO6X_02130</name>
</gene>
<dbReference type="EMBL" id="JBHSHJ010000001">
    <property type="protein sequence ID" value="MFC4787794.1"/>
    <property type="molecule type" value="Genomic_DNA"/>
</dbReference>
<dbReference type="SUPFAM" id="SSF75516">
    <property type="entry name" value="Pheromone-binding domain of LuxR-like quorum-sensing transcription factors"/>
    <property type="match status" value="1"/>
</dbReference>
<dbReference type="SUPFAM" id="SSF46894">
    <property type="entry name" value="C-terminal effector domain of the bipartite response regulators"/>
    <property type="match status" value="1"/>
</dbReference>
<dbReference type="Proteomes" id="UP001596001">
    <property type="component" value="Unassembled WGS sequence"/>
</dbReference>
<dbReference type="InterPro" id="IPR036388">
    <property type="entry name" value="WH-like_DNA-bd_sf"/>
</dbReference>
<sequence length="238" mass="26764">MHLTQSIQDIYASIHQEFSQVIDWENAFSAACASAEKLGFSYMIHAPVRSHPDASSNWTATTYPTEWQKIYAEKKYLQRNPVRTKTLSSHRPFTWGALEASLPKEQRELFHDCRATGMCDGVVVPVHGPNGMAMAVGFASAYAEAIHQEVLPVLSLIAHRLYHAQDIPTPQNSIHLTLREVQLMVFLADGMDNFNIANALCISENSVEWHLKNIYKKLDVKNRTAAVVKSLKLGLIQF</sequence>
<dbReference type="CDD" id="cd06170">
    <property type="entry name" value="LuxR_C_like"/>
    <property type="match status" value="1"/>
</dbReference>
<evidence type="ECO:0000313" key="5">
    <source>
        <dbReference type="EMBL" id="MFC4787794.1"/>
    </source>
</evidence>
<dbReference type="PRINTS" id="PR00038">
    <property type="entry name" value="HTHLUXR"/>
</dbReference>
<dbReference type="InterPro" id="IPR005143">
    <property type="entry name" value="TF_LuxR_autoind-bd_dom"/>
</dbReference>
<dbReference type="PROSITE" id="PS50043">
    <property type="entry name" value="HTH_LUXR_2"/>
    <property type="match status" value="1"/>
</dbReference>
<dbReference type="PROSITE" id="PS00622">
    <property type="entry name" value="HTH_LUXR_1"/>
    <property type="match status" value="1"/>
</dbReference>
<dbReference type="InterPro" id="IPR016032">
    <property type="entry name" value="Sig_transdc_resp-reg_C-effctor"/>
</dbReference>